<gene>
    <name evidence="1" type="ORF">CITCOLO1_LOCUS19086</name>
</gene>
<evidence type="ECO:0000313" key="1">
    <source>
        <dbReference type="EMBL" id="CAK9326730.1"/>
    </source>
</evidence>
<keyword evidence="2" id="KW-1185">Reference proteome</keyword>
<accession>A0ABP0Z1T4</accession>
<evidence type="ECO:0000313" key="2">
    <source>
        <dbReference type="Proteomes" id="UP001642487"/>
    </source>
</evidence>
<dbReference type="EMBL" id="OZ021741">
    <property type="protein sequence ID" value="CAK9326730.1"/>
    <property type="molecule type" value="Genomic_DNA"/>
</dbReference>
<evidence type="ECO:0008006" key="3">
    <source>
        <dbReference type="Google" id="ProtNLM"/>
    </source>
</evidence>
<reference evidence="1 2" key="1">
    <citation type="submission" date="2024-03" db="EMBL/GenBank/DDBJ databases">
        <authorList>
            <person name="Gkanogiannis A."/>
            <person name="Becerra Lopez-Lavalle L."/>
        </authorList>
    </citation>
    <scope>NUCLEOTIDE SEQUENCE [LARGE SCALE GENOMIC DNA]</scope>
</reference>
<name>A0ABP0Z1T4_9ROSI</name>
<sequence length="69" mass="8049">MVVTCILFLKLAKRKLKTCHNCNCPATNNLFHTHFRFLSLPAGVYAIYSPITRESLKLSRLWRIQDVQK</sequence>
<protein>
    <recommendedName>
        <fullName evidence="3">Secreted protein</fullName>
    </recommendedName>
</protein>
<dbReference type="Proteomes" id="UP001642487">
    <property type="component" value="Chromosome 7"/>
</dbReference>
<proteinExistence type="predicted"/>
<organism evidence="1 2">
    <name type="scientific">Citrullus colocynthis</name>
    <name type="common">colocynth</name>
    <dbReference type="NCBI Taxonomy" id="252529"/>
    <lineage>
        <taxon>Eukaryota</taxon>
        <taxon>Viridiplantae</taxon>
        <taxon>Streptophyta</taxon>
        <taxon>Embryophyta</taxon>
        <taxon>Tracheophyta</taxon>
        <taxon>Spermatophyta</taxon>
        <taxon>Magnoliopsida</taxon>
        <taxon>eudicotyledons</taxon>
        <taxon>Gunneridae</taxon>
        <taxon>Pentapetalae</taxon>
        <taxon>rosids</taxon>
        <taxon>fabids</taxon>
        <taxon>Cucurbitales</taxon>
        <taxon>Cucurbitaceae</taxon>
        <taxon>Benincaseae</taxon>
        <taxon>Citrullus</taxon>
    </lineage>
</organism>